<reference evidence="3 4" key="1">
    <citation type="submission" date="2016-10" db="EMBL/GenBank/DDBJ databases">
        <authorList>
            <person name="de Groot N.N."/>
        </authorList>
    </citation>
    <scope>NUCLEOTIDE SEQUENCE [LARGE SCALE GENOMIC DNA]</scope>
    <source>
        <strain evidence="3 4">CGMCC 1.12333</strain>
    </source>
</reference>
<evidence type="ECO:0000313" key="4">
    <source>
        <dbReference type="Proteomes" id="UP000199138"/>
    </source>
</evidence>
<dbReference type="EMBL" id="FPBK01000001">
    <property type="protein sequence ID" value="SFU34219.1"/>
    <property type="molecule type" value="Genomic_DNA"/>
</dbReference>
<feature type="signal peptide" evidence="1">
    <location>
        <begin position="1"/>
        <end position="22"/>
    </location>
</feature>
<feature type="domain" description="Outer membrane protein beta-barrel" evidence="2">
    <location>
        <begin position="25"/>
        <end position="184"/>
    </location>
</feature>
<accession>A0A1I7FDF5</accession>
<keyword evidence="4" id="KW-1185">Reference proteome</keyword>
<evidence type="ECO:0000259" key="2">
    <source>
        <dbReference type="Pfam" id="PF13568"/>
    </source>
</evidence>
<gene>
    <name evidence="3" type="ORF">SAMN05216480_101881</name>
</gene>
<dbReference type="Proteomes" id="UP000199138">
    <property type="component" value="Unassembled WGS sequence"/>
</dbReference>
<organism evidence="3 4">
    <name type="scientific">Pustulibacterium marinum</name>
    <dbReference type="NCBI Taxonomy" id="1224947"/>
    <lineage>
        <taxon>Bacteria</taxon>
        <taxon>Pseudomonadati</taxon>
        <taxon>Bacteroidota</taxon>
        <taxon>Flavobacteriia</taxon>
        <taxon>Flavobacteriales</taxon>
        <taxon>Flavobacteriaceae</taxon>
        <taxon>Pustulibacterium</taxon>
    </lineage>
</organism>
<dbReference type="OrthoDB" id="947434at2"/>
<dbReference type="AlphaFoldDB" id="A0A1I7FDF5"/>
<dbReference type="InterPro" id="IPR025665">
    <property type="entry name" value="Beta-barrel_OMP_2"/>
</dbReference>
<feature type="chain" id="PRO_5011561946" evidence="1">
    <location>
        <begin position="23"/>
        <end position="207"/>
    </location>
</feature>
<dbReference type="InterPro" id="IPR011250">
    <property type="entry name" value="OMP/PagP_B-barrel"/>
</dbReference>
<dbReference type="Pfam" id="PF13568">
    <property type="entry name" value="OMP_b-brl_2"/>
    <property type="match status" value="1"/>
</dbReference>
<name>A0A1I7FDF5_9FLAO</name>
<evidence type="ECO:0000256" key="1">
    <source>
        <dbReference type="SAM" id="SignalP"/>
    </source>
</evidence>
<proteinExistence type="predicted"/>
<dbReference type="STRING" id="1224947.SAMN05216480_101881"/>
<keyword evidence="1" id="KW-0732">Signal</keyword>
<evidence type="ECO:0000313" key="3">
    <source>
        <dbReference type="EMBL" id="SFU34219.1"/>
    </source>
</evidence>
<sequence length="207" mass="22830">MKKIVFTVFFTVAGLLVTHAQADQSLPQIGVKGGFNFSTITGDDFDDGQDPRTSFNVGLLAELPLSDRFSIQPEVLYSAQGFDIKQYDNSDDLEYQLDYIQVPILAKFYLVKGLSIEAGPQFGFKVNEEIDSNPDSDGGDFDISEDSSSVKDFDTSIAGGVSYKFDNGFFLSGRYAYGLSSIFDDDSIFQNIDVKNAVWQVGVGFMF</sequence>
<protein>
    <submittedName>
        <fullName evidence="3">Outer membrane protein beta-barrel domain-containing protein</fullName>
    </submittedName>
</protein>
<dbReference type="RefSeq" id="WP_093023326.1">
    <property type="nucleotide sequence ID" value="NZ_FPBK01000001.1"/>
</dbReference>
<dbReference type="SUPFAM" id="SSF56925">
    <property type="entry name" value="OMPA-like"/>
    <property type="match status" value="1"/>
</dbReference>